<keyword evidence="6" id="KW-0812">Transmembrane</keyword>
<dbReference type="GO" id="GO:0033627">
    <property type="term" value="P:cell adhesion mediated by integrin"/>
    <property type="evidence" value="ECO:0007669"/>
    <property type="project" value="TreeGrafter"/>
</dbReference>
<dbReference type="PANTHER" id="PTHR23220:SF83">
    <property type="entry name" value="INTEGRIN ALPHA-PS3-RELATED"/>
    <property type="match status" value="1"/>
</dbReference>
<gene>
    <name evidence="7" type="ORF">Zmor_023672</name>
</gene>
<evidence type="ECO:0000313" key="7">
    <source>
        <dbReference type="EMBL" id="KAJ3646061.1"/>
    </source>
</evidence>
<dbReference type="GO" id="GO:0008305">
    <property type="term" value="C:integrin complex"/>
    <property type="evidence" value="ECO:0007669"/>
    <property type="project" value="TreeGrafter"/>
</dbReference>
<keyword evidence="2" id="KW-0401">Integrin</keyword>
<dbReference type="Gene3D" id="2.60.40.1530">
    <property type="entry name" value="ntegrin, alpha v. Chain A, domain 4"/>
    <property type="match status" value="1"/>
</dbReference>
<dbReference type="SUPFAM" id="SSF69179">
    <property type="entry name" value="Integrin domains"/>
    <property type="match status" value="1"/>
</dbReference>
<dbReference type="AlphaFoldDB" id="A0AA38I0D8"/>
<dbReference type="Gene3D" id="1.20.5.930">
    <property type="entry name" value="Bicelle-embedded integrin alpha(iib) transmembrane segment"/>
    <property type="match status" value="1"/>
</dbReference>
<evidence type="ECO:0000256" key="1">
    <source>
        <dbReference type="ARBA" id="ARBA00004479"/>
    </source>
</evidence>
<sequence length="146" mass="16111">MNEVSCFKVICTAGSLKSGQIVTIKLDMVLDIATLKNLLGKKDVILFATHGHVVITNPKNFIQSGNEQDRVEVASLFIGVSQREDIALWIIIASAIAGVILLTLLFVVLVKAGFFKRTTKEELEQLKKEMELSAGANHNEKEQEDE</sequence>
<proteinExistence type="predicted"/>
<dbReference type="EMBL" id="JALNTZ010000007">
    <property type="protein sequence ID" value="KAJ3646061.1"/>
    <property type="molecule type" value="Genomic_DNA"/>
</dbReference>
<accession>A0AA38I0D8</accession>
<dbReference type="GO" id="GO:0005178">
    <property type="term" value="F:integrin binding"/>
    <property type="evidence" value="ECO:0007669"/>
    <property type="project" value="TreeGrafter"/>
</dbReference>
<evidence type="ECO:0000256" key="3">
    <source>
        <dbReference type="ARBA" id="ARBA00023136"/>
    </source>
</evidence>
<name>A0AA38I0D8_9CUCU</name>
<evidence type="ECO:0000256" key="5">
    <source>
        <dbReference type="SAM" id="Coils"/>
    </source>
</evidence>
<keyword evidence="5" id="KW-0175">Coiled coil</keyword>
<protein>
    <submittedName>
        <fullName evidence="7">Uncharacterized protein</fullName>
    </submittedName>
</protein>
<comment type="caution">
    <text evidence="7">The sequence shown here is derived from an EMBL/GenBank/DDBJ whole genome shotgun (WGS) entry which is preliminary data.</text>
</comment>
<evidence type="ECO:0000256" key="6">
    <source>
        <dbReference type="SAM" id="Phobius"/>
    </source>
</evidence>
<comment type="subcellular location">
    <subcellularLocation>
        <location evidence="1">Membrane</location>
        <topology evidence="1">Single-pass type I membrane protein</topology>
    </subcellularLocation>
</comment>
<evidence type="ECO:0000313" key="8">
    <source>
        <dbReference type="Proteomes" id="UP001168821"/>
    </source>
</evidence>
<organism evidence="7 8">
    <name type="scientific">Zophobas morio</name>
    <dbReference type="NCBI Taxonomy" id="2755281"/>
    <lineage>
        <taxon>Eukaryota</taxon>
        <taxon>Metazoa</taxon>
        <taxon>Ecdysozoa</taxon>
        <taxon>Arthropoda</taxon>
        <taxon>Hexapoda</taxon>
        <taxon>Insecta</taxon>
        <taxon>Pterygota</taxon>
        <taxon>Neoptera</taxon>
        <taxon>Endopterygota</taxon>
        <taxon>Coleoptera</taxon>
        <taxon>Polyphaga</taxon>
        <taxon>Cucujiformia</taxon>
        <taxon>Tenebrionidae</taxon>
        <taxon>Zophobas</taxon>
    </lineage>
</organism>
<dbReference type="GO" id="GO:0007160">
    <property type="term" value="P:cell-matrix adhesion"/>
    <property type="evidence" value="ECO:0007669"/>
    <property type="project" value="TreeGrafter"/>
</dbReference>
<feature type="transmembrane region" description="Helical" evidence="6">
    <location>
        <begin position="86"/>
        <end position="110"/>
    </location>
</feature>
<keyword evidence="6" id="KW-1133">Transmembrane helix</keyword>
<feature type="coiled-coil region" evidence="5">
    <location>
        <begin position="116"/>
        <end position="143"/>
    </location>
</feature>
<dbReference type="GO" id="GO:0007157">
    <property type="term" value="P:heterophilic cell-cell adhesion via plasma membrane cell adhesion molecules"/>
    <property type="evidence" value="ECO:0007669"/>
    <property type="project" value="UniProtKB-ARBA"/>
</dbReference>
<dbReference type="GO" id="GO:0007229">
    <property type="term" value="P:integrin-mediated signaling pathway"/>
    <property type="evidence" value="ECO:0007669"/>
    <property type="project" value="UniProtKB-KW"/>
</dbReference>
<evidence type="ECO:0000256" key="4">
    <source>
        <dbReference type="ARBA" id="ARBA00023180"/>
    </source>
</evidence>
<keyword evidence="4" id="KW-0325">Glycoprotein</keyword>
<dbReference type="PANTHER" id="PTHR23220">
    <property type="entry name" value="INTEGRIN ALPHA"/>
    <property type="match status" value="1"/>
</dbReference>
<keyword evidence="3 6" id="KW-0472">Membrane</keyword>
<dbReference type="GO" id="GO:0009897">
    <property type="term" value="C:external side of plasma membrane"/>
    <property type="evidence" value="ECO:0007669"/>
    <property type="project" value="TreeGrafter"/>
</dbReference>
<reference evidence="7" key="1">
    <citation type="journal article" date="2023" name="G3 (Bethesda)">
        <title>Whole genome assemblies of Zophobas morio and Tenebrio molitor.</title>
        <authorList>
            <person name="Kaur S."/>
            <person name="Stinson S.A."/>
            <person name="diCenzo G.C."/>
        </authorList>
    </citation>
    <scope>NUCLEOTIDE SEQUENCE</scope>
    <source>
        <strain evidence="7">QUZm001</strain>
    </source>
</reference>
<evidence type="ECO:0000256" key="2">
    <source>
        <dbReference type="ARBA" id="ARBA00023037"/>
    </source>
</evidence>
<dbReference type="Proteomes" id="UP001168821">
    <property type="component" value="Unassembled WGS sequence"/>
</dbReference>
<dbReference type="InterPro" id="IPR032695">
    <property type="entry name" value="Integrin_dom_sf"/>
</dbReference>
<keyword evidence="8" id="KW-1185">Reference proteome</keyword>